<evidence type="ECO:0000313" key="5">
    <source>
        <dbReference type="Proteomes" id="UP000015241"/>
    </source>
</evidence>
<proteinExistence type="inferred from homology"/>
<organism evidence="4 5">
    <name type="scientific">Fomitopsis schrenkii</name>
    <name type="common">Brown rot fungus</name>
    <dbReference type="NCBI Taxonomy" id="2126942"/>
    <lineage>
        <taxon>Eukaryota</taxon>
        <taxon>Fungi</taxon>
        <taxon>Dikarya</taxon>
        <taxon>Basidiomycota</taxon>
        <taxon>Agaricomycotina</taxon>
        <taxon>Agaricomycetes</taxon>
        <taxon>Polyporales</taxon>
        <taxon>Fomitopsis</taxon>
    </lineage>
</organism>
<dbReference type="InterPro" id="IPR013319">
    <property type="entry name" value="GH11/12"/>
</dbReference>
<dbReference type="Gene3D" id="2.60.120.180">
    <property type="match status" value="1"/>
</dbReference>
<protein>
    <recommendedName>
        <fullName evidence="6">Glycoside hydrolase family 12 protein</fullName>
    </recommendedName>
</protein>
<dbReference type="PANTHER" id="PTHR34002:SF9">
    <property type="entry name" value="XYLOGLUCAN-SPECIFIC ENDO-BETA-1,4-GLUCANASE A"/>
    <property type="match status" value="1"/>
</dbReference>
<keyword evidence="3" id="KW-0732">Signal</keyword>
<dbReference type="GO" id="GO:0000272">
    <property type="term" value="P:polysaccharide catabolic process"/>
    <property type="evidence" value="ECO:0007669"/>
    <property type="project" value="UniProtKB-KW"/>
</dbReference>
<keyword evidence="5" id="KW-1185">Reference proteome</keyword>
<dbReference type="InterPro" id="IPR013320">
    <property type="entry name" value="ConA-like_dom_sf"/>
</dbReference>
<dbReference type="Pfam" id="PF01670">
    <property type="entry name" value="Glyco_hydro_12"/>
    <property type="match status" value="1"/>
</dbReference>
<gene>
    <name evidence="4" type="ORF">FOMPIDRAFT_61386</name>
</gene>
<dbReference type="EMBL" id="KE504159">
    <property type="protein sequence ID" value="EPS99155.1"/>
    <property type="molecule type" value="Genomic_DNA"/>
</dbReference>
<dbReference type="HOGENOM" id="CLU_051064_0_1_1"/>
<evidence type="ECO:0000256" key="2">
    <source>
        <dbReference type="RuleBase" id="RU361163"/>
    </source>
</evidence>
<dbReference type="STRING" id="743788.S8FC21"/>
<dbReference type="OrthoDB" id="95118at2759"/>
<feature type="signal peptide" evidence="3">
    <location>
        <begin position="1"/>
        <end position="17"/>
    </location>
</feature>
<keyword evidence="2" id="KW-0624">Polysaccharide degradation</keyword>
<evidence type="ECO:0008006" key="6">
    <source>
        <dbReference type="Google" id="ProtNLM"/>
    </source>
</evidence>
<sequence length="258" mass="27256">MPSLALALLSLLTAALAAPSPAPRATALDTTSYCGQWDTVSASPYQLNLDQWGISGATGSDCANIVSLSGTTITWQSTWSWSGGSGVKTFTNIQLTEGINVQLTDINSIESSWDWSQTASGTVSADVAYDLFTSATSGGSSENYWEIMVWLANYNSGPIAYNYSSSGDAVPIETGLSLAGHTWDLYYGSNGYNYVYSFLPSSTITSFSADVNAFLKYLTSEQSLPSSQYLTTFEAGSEATSGSDVTLEVSAYSAVISS</sequence>
<dbReference type="SUPFAM" id="SSF49899">
    <property type="entry name" value="Concanavalin A-like lectins/glucanases"/>
    <property type="match status" value="1"/>
</dbReference>
<evidence type="ECO:0000256" key="1">
    <source>
        <dbReference type="ARBA" id="ARBA00005519"/>
    </source>
</evidence>
<keyword evidence="2" id="KW-0326">Glycosidase</keyword>
<keyword evidence="2" id="KW-0378">Hydrolase</keyword>
<evidence type="ECO:0000313" key="4">
    <source>
        <dbReference type="EMBL" id="EPS99155.1"/>
    </source>
</evidence>
<feature type="chain" id="PRO_5004563570" description="Glycoside hydrolase family 12 protein" evidence="3">
    <location>
        <begin position="18"/>
        <end position="258"/>
    </location>
</feature>
<dbReference type="PANTHER" id="PTHR34002">
    <property type="entry name" value="BLR1656 PROTEIN"/>
    <property type="match status" value="1"/>
</dbReference>
<dbReference type="GO" id="GO:0008810">
    <property type="term" value="F:cellulase activity"/>
    <property type="evidence" value="ECO:0007669"/>
    <property type="project" value="InterPro"/>
</dbReference>
<reference evidence="4 5" key="1">
    <citation type="journal article" date="2012" name="Science">
        <title>The Paleozoic origin of enzymatic lignin decomposition reconstructed from 31 fungal genomes.</title>
        <authorList>
            <person name="Floudas D."/>
            <person name="Binder M."/>
            <person name="Riley R."/>
            <person name="Barry K."/>
            <person name="Blanchette R.A."/>
            <person name="Henrissat B."/>
            <person name="Martinez A.T."/>
            <person name="Otillar R."/>
            <person name="Spatafora J.W."/>
            <person name="Yadav J.S."/>
            <person name="Aerts A."/>
            <person name="Benoit I."/>
            <person name="Boyd A."/>
            <person name="Carlson A."/>
            <person name="Copeland A."/>
            <person name="Coutinho P.M."/>
            <person name="de Vries R.P."/>
            <person name="Ferreira P."/>
            <person name="Findley K."/>
            <person name="Foster B."/>
            <person name="Gaskell J."/>
            <person name="Glotzer D."/>
            <person name="Gorecki P."/>
            <person name="Heitman J."/>
            <person name="Hesse C."/>
            <person name="Hori C."/>
            <person name="Igarashi K."/>
            <person name="Jurgens J.A."/>
            <person name="Kallen N."/>
            <person name="Kersten P."/>
            <person name="Kohler A."/>
            <person name="Kuees U."/>
            <person name="Kumar T.K.A."/>
            <person name="Kuo A."/>
            <person name="LaButti K."/>
            <person name="Larrondo L.F."/>
            <person name="Lindquist E."/>
            <person name="Ling A."/>
            <person name="Lombard V."/>
            <person name="Lucas S."/>
            <person name="Lundell T."/>
            <person name="Martin R."/>
            <person name="McLaughlin D.J."/>
            <person name="Morgenstern I."/>
            <person name="Morin E."/>
            <person name="Murat C."/>
            <person name="Nagy L.G."/>
            <person name="Nolan M."/>
            <person name="Ohm R.A."/>
            <person name="Patyshakuliyeva A."/>
            <person name="Rokas A."/>
            <person name="Ruiz-Duenas F.J."/>
            <person name="Sabat G."/>
            <person name="Salamov A."/>
            <person name="Samejima M."/>
            <person name="Schmutz J."/>
            <person name="Slot J.C."/>
            <person name="St John F."/>
            <person name="Stenlid J."/>
            <person name="Sun H."/>
            <person name="Sun S."/>
            <person name="Syed K."/>
            <person name="Tsang A."/>
            <person name="Wiebenga A."/>
            <person name="Young D."/>
            <person name="Pisabarro A."/>
            <person name="Eastwood D.C."/>
            <person name="Martin F."/>
            <person name="Cullen D."/>
            <person name="Grigoriev I.V."/>
            <person name="Hibbett D.S."/>
        </authorList>
    </citation>
    <scope>NUCLEOTIDE SEQUENCE</scope>
    <source>
        <strain evidence="5">FP-58527</strain>
    </source>
</reference>
<keyword evidence="2" id="KW-0119">Carbohydrate metabolism</keyword>
<evidence type="ECO:0000256" key="3">
    <source>
        <dbReference type="SAM" id="SignalP"/>
    </source>
</evidence>
<dbReference type="Proteomes" id="UP000015241">
    <property type="component" value="Unassembled WGS sequence"/>
</dbReference>
<accession>S8FC21</accession>
<dbReference type="SMR" id="S8FC21"/>
<dbReference type="InParanoid" id="S8FC21"/>
<dbReference type="eggNOG" id="ENOG502RXZE">
    <property type="taxonomic scope" value="Eukaryota"/>
</dbReference>
<comment type="similarity">
    <text evidence="1 2">Belongs to the glycosyl hydrolase 12 (cellulase H) family.</text>
</comment>
<dbReference type="AlphaFoldDB" id="S8FC21"/>
<name>S8FC21_FOMSC</name>
<dbReference type="InterPro" id="IPR002594">
    <property type="entry name" value="GH12"/>
</dbReference>